<keyword evidence="6" id="KW-0106">Calcium</keyword>
<keyword evidence="9" id="KW-0732">Signal</keyword>
<keyword evidence="7" id="KW-0378">Hydrolase</keyword>
<evidence type="ECO:0000256" key="1">
    <source>
        <dbReference type="ARBA" id="ARBA00004240"/>
    </source>
</evidence>
<feature type="region of interest" description="Disordered" evidence="8">
    <location>
        <begin position="487"/>
        <end position="508"/>
    </location>
</feature>
<keyword evidence="6" id="KW-0479">Metal-binding</keyword>
<dbReference type="GO" id="GO:0016020">
    <property type="term" value="C:membrane"/>
    <property type="evidence" value="ECO:0007669"/>
    <property type="project" value="InterPro"/>
</dbReference>
<evidence type="ECO:0000256" key="8">
    <source>
        <dbReference type="SAM" id="MobiDB-lite"/>
    </source>
</evidence>
<organism evidence="11 12">
    <name type="scientific">Spizellomyces punctatus (strain DAOM BR117)</name>
    <dbReference type="NCBI Taxonomy" id="645134"/>
    <lineage>
        <taxon>Eukaryota</taxon>
        <taxon>Fungi</taxon>
        <taxon>Fungi incertae sedis</taxon>
        <taxon>Chytridiomycota</taxon>
        <taxon>Chytridiomycota incertae sedis</taxon>
        <taxon>Chytridiomycetes</taxon>
        <taxon>Spizellomycetales</taxon>
        <taxon>Spizellomycetaceae</taxon>
        <taxon>Spizellomyces</taxon>
    </lineage>
</organism>
<dbReference type="GO" id="GO:0044322">
    <property type="term" value="C:endoplasmic reticulum quality control compartment"/>
    <property type="evidence" value="ECO:0007669"/>
    <property type="project" value="GOC"/>
</dbReference>
<comment type="cofactor">
    <cofactor evidence="6">
        <name>Ca(2+)</name>
        <dbReference type="ChEBI" id="CHEBI:29108"/>
    </cofactor>
</comment>
<evidence type="ECO:0000256" key="9">
    <source>
        <dbReference type="SAM" id="SignalP"/>
    </source>
</evidence>
<dbReference type="AlphaFoldDB" id="A0A0L0HN23"/>
<dbReference type="VEuPathDB" id="FungiDB:SPPG_02926"/>
<dbReference type="SUPFAM" id="SSF48225">
    <property type="entry name" value="Seven-hairpin glycosidases"/>
    <property type="match status" value="1"/>
</dbReference>
<feature type="domain" description="PA" evidence="10">
    <location>
        <begin position="695"/>
        <end position="785"/>
    </location>
</feature>
<dbReference type="InterPro" id="IPR046450">
    <property type="entry name" value="PA_dom_sf"/>
</dbReference>
<proteinExistence type="inferred from homology"/>
<dbReference type="Gene3D" id="1.50.10.10">
    <property type="match status" value="1"/>
</dbReference>
<evidence type="ECO:0000256" key="3">
    <source>
        <dbReference type="ARBA" id="ARBA00022824"/>
    </source>
</evidence>
<accession>A0A0L0HN23</accession>
<feature type="chain" id="PRO_5005540158" description="alpha-1,2-Mannosidase" evidence="9">
    <location>
        <begin position="29"/>
        <end position="883"/>
    </location>
</feature>
<keyword evidence="12" id="KW-1185">Reference proteome</keyword>
<dbReference type="EMBL" id="KQ257453">
    <property type="protein sequence ID" value="KND02463.1"/>
    <property type="molecule type" value="Genomic_DNA"/>
</dbReference>
<dbReference type="PANTHER" id="PTHR45679">
    <property type="entry name" value="ER DEGRADATION-ENHANCING ALPHA-MANNOSIDASE-LIKE PROTEIN 2"/>
    <property type="match status" value="1"/>
</dbReference>
<dbReference type="GO" id="GO:0004571">
    <property type="term" value="F:mannosyl-oligosaccharide 1,2-alpha-mannosidase activity"/>
    <property type="evidence" value="ECO:0007669"/>
    <property type="project" value="InterPro"/>
</dbReference>
<sequence length="883" mass="98569">MRAACGVWVAWFSVLLFVLLGDHASVKGMTVERRLELRNKVKEMFDHGYQNYLRHAYPLDELNPLACNGRTKDDNPGNWNVNDVLGNFSLTLVDSLDAHAIMRDQPEFEKAVRLVIDHVHFEQDSRVQVFEVTIRVLGALLSAHILATEEKWGSRIAWYNGELLLLAQELADRLMPAFNTPTGMPWPRVNLKYGVLSHETEVTCSAGAGTLILEFGVLTRLTGNATYEDAAKKALLRVWAQRSPLDLVGNSLSVKDAKWYNTVAGIGAGIDSFYEYLLKAYILFGEYVYLDIFDAAYRGLMNAVKDERGLIYRNVDMFSGALAATWVDSLAAFFPGLQVLAGDIENAIKLHQVYYTIWRRYRSLPERFDFQTRAPAIAIYPLRPELIESTYMLYQATKDPYYLEVGEQIVMDLEESTRVQCGFAALADVVKGELDDRMESFFLSETLKYLYLLFDEDNFVHVNDGNHVFTTEGHFLSLSYDLLKHESDTRRPDNSTRPPRPSSQPMCDRYMPIHNSNATSYYLPVEHSPPLPQDEIIFIKHLIGGTQMRPFEFKVEPHDGSVYQSARIVKSADGFIADHFAGVQFQVERDPTGAGYRVTKMNGKDVQPTDIIKVPQKGISFLTSPAKGDPLQPSRSPDNGLSHQGARLEAYLHDDNGEILQRDFMLAIAQFGPQMLPSEVINTSLVVLDDERDVEYGCHPFSPEDHRLIQGRLLFVRRGGCLFAEKAIWAELAGAIGVVVMNHVEPFIFPMASGAEQGLDGPGLSNGVDTISIPAYMVSGRDGALLVREASKHGPVKVQLRALDGIEALGAVDLQIQFAGRPVLNVMVVQEVREGHTSREMKGPPWRRWGTRGSGLLDPGSGFGCLMGCGIAATQTCCSDVRL</sequence>
<dbReference type="InterPro" id="IPR001382">
    <property type="entry name" value="Glyco_hydro_47"/>
</dbReference>
<dbReference type="OMA" id="LPEVWDM"/>
<keyword evidence="3" id="KW-0256">Endoplasmic reticulum</keyword>
<evidence type="ECO:0000313" key="11">
    <source>
        <dbReference type="EMBL" id="KND02463.1"/>
    </source>
</evidence>
<dbReference type="Pfam" id="PF01532">
    <property type="entry name" value="Glyco_hydro_47"/>
    <property type="match status" value="1"/>
</dbReference>
<dbReference type="InterPro" id="IPR012341">
    <property type="entry name" value="6hp_glycosidase-like_sf"/>
</dbReference>
<dbReference type="STRING" id="645134.A0A0L0HN23"/>
<dbReference type="InterPro" id="IPR036026">
    <property type="entry name" value="Seven-hairpin_glycosidases"/>
</dbReference>
<dbReference type="PRINTS" id="PR00747">
    <property type="entry name" value="GLYHDRLASE47"/>
</dbReference>
<dbReference type="InterPro" id="IPR044674">
    <property type="entry name" value="EDEM1/2/3"/>
</dbReference>
<dbReference type="EC" id="3.2.1.-" evidence="7"/>
<dbReference type="Proteomes" id="UP000053201">
    <property type="component" value="Unassembled WGS sequence"/>
</dbReference>
<feature type="signal peptide" evidence="9">
    <location>
        <begin position="1"/>
        <end position="28"/>
    </location>
</feature>
<dbReference type="SUPFAM" id="SSF52025">
    <property type="entry name" value="PA domain"/>
    <property type="match status" value="1"/>
</dbReference>
<feature type="active site" description="Proton donor" evidence="5">
    <location>
        <position position="366"/>
    </location>
</feature>
<dbReference type="RefSeq" id="XP_016610502.1">
    <property type="nucleotide sequence ID" value="XM_016751213.1"/>
</dbReference>
<protein>
    <recommendedName>
        <fullName evidence="7">alpha-1,2-Mannosidase</fullName>
        <ecNumber evidence="7">3.2.1.-</ecNumber>
    </recommendedName>
</protein>
<dbReference type="FunCoup" id="A0A0L0HN23">
    <property type="interactions" value="342"/>
</dbReference>
<evidence type="ECO:0000256" key="5">
    <source>
        <dbReference type="PIRSR" id="PIRSR601382-1"/>
    </source>
</evidence>
<dbReference type="OrthoDB" id="8118055at2759"/>
<comment type="subcellular location">
    <subcellularLocation>
        <location evidence="1">Endoplasmic reticulum</location>
    </subcellularLocation>
</comment>
<feature type="binding site" evidence="6">
    <location>
        <position position="471"/>
    </location>
    <ligand>
        <name>Ca(2+)</name>
        <dbReference type="ChEBI" id="CHEBI:29108"/>
    </ligand>
</feature>
<evidence type="ECO:0000256" key="2">
    <source>
        <dbReference type="ARBA" id="ARBA00007658"/>
    </source>
</evidence>
<evidence type="ECO:0000259" key="10">
    <source>
        <dbReference type="Pfam" id="PF02225"/>
    </source>
</evidence>
<dbReference type="GeneID" id="27686479"/>
<dbReference type="InParanoid" id="A0A0L0HN23"/>
<feature type="active site" evidence="5">
    <location>
        <position position="271"/>
    </location>
</feature>
<dbReference type="InterPro" id="IPR003137">
    <property type="entry name" value="PA_domain"/>
</dbReference>
<feature type="active site" evidence="5">
    <location>
        <position position="385"/>
    </location>
</feature>
<feature type="active site" description="Proton donor" evidence="5">
    <location>
        <position position="131"/>
    </location>
</feature>
<name>A0A0L0HN23_SPIPD</name>
<evidence type="ECO:0000256" key="6">
    <source>
        <dbReference type="PIRSR" id="PIRSR601382-2"/>
    </source>
</evidence>
<dbReference type="GO" id="GO:0005509">
    <property type="term" value="F:calcium ion binding"/>
    <property type="evidence" value="ECO:0007669"/>
    <property type="project" value="InterPro"/>
</dbReference>
<dbReference type="Pfam" id="PF02225">
    <property type="entry name" value="PA"/>
    <property type="match status" value="1"/>
</dbReference>
<dbReference type="GO" id="GO:0036503">
    <property type="term" value="P:ERAD pathway"/>
    <property type="evidence" value="ECO:0007669"/>
    <property type="project" value="UniProtKB-ARBA"/>
</dbReference>
<dbReference type="CDD" id="cd00538">
    <property type="entry name" value="PA"/>
    <property type="match status" value="1"/>
</dbReference>
<evidence type="ECO:0000256" key="7">
    <source>
        <dbReference type="RuleBase" id="RU361193"/>
    </source>
</evidence>
<dbReference type="GO" id="GO:0005975">
    <property type="term" value="P:carbohydrate metabolic process"/>
    <property type="evidence" value="ECO:0007669"/>
    <property type="project" value="InterPro"/>
</dbReference>
<keyword evidence="4" id="KW-0325">Glycoprotein</keyword>
<comment type="similarity">
    <text evidence="2 7">Belongs to the glycosyl hydrolase 47 family.</text>
</comment>
<reference evidence="11 12" key="1">
    <citation type="submission" date="2009-08" db="EMBL/GenBank/DDBJ databases">
        <title>The Genome Sequence of Spizellomyces punctatus strain DAOM BR117.</title>
        <authorList>
            <consortium name="The Broad Institute Genome Sequencing Platform"/>
            <person name="Russ C."/>
            <person name="Cuomo C."/>
            <person name="Shea T."/>
            <person name="Young S.K."/>
            <person name="Zeng Q."/>
            <person name="Koehrsen M."/>
            <person name="Haas B."/>
            <person name="Borodovsky M."/>
            <person name="Guigo R."/>
            <person name="Alvarado L."/>
            <person name="Berlin A."/>
            <person name="Bochicchio J."/>
            <person name="Borenstein D."/>
            <person name="Chapman S."/>
            <person name="Chen Z."/>
            <person name="Engels R."/>
            <person name="Freedman E."/>
            <person name="Gellesch M."/>
            <person name="Goldberg J."/>
            <person name="Griggs A."/>
            <person name="Gujja S."/>
            <person name="Heiman D."/>
            <person name="Hepburn T."/>
            <person name="Howarth C."/>
            <person name="Jen D."/>
            <person name="Larson L."/>
            <person name="Lewis B."/>
            <person name="Mehta T."/>
            <person name="Park D."/>
            <person name="Pearson M."/>
            <person name="Roberts A."/>
            <person name="Saif S."/>
            <person name="Shenoy N."/>
            <person name="Sisk P."/>
            <person name="Stolte C."/>
            <person name="Sykes S."/>
            <person name="Thomson T."/>
            <person name="Walk T."/>
            <person name="White J."/>
            <person name="Yandava C."/>
            <person name="Burger G."/>
            <person name="Gray M.W."/>
            <person name="Holland P.W.H."/>
            <person name="King N."/>
            <person name="Lang F.B.F."/>
            <person name="Roger A.J."/>
            <person name="Ruiz-Trillo I."/>
            <person name="Lander E."/>
            <person name="Nusbaum C."/>
        </authorList>
    </citation>
    <scope>NUCLEOTIDE SEQUENCE [LARGE SCALE GENOMIC DNA]</scope>
    <source>
        <strain evidence="11 12">DAOM BR117</strain>
    </source>
</reference>
<dbReference type="GO" id="GO:1904380">
    <property type="term" value="P:endoplasmic reticulum mannose trimming"/>
    <property type="evidence" value="ECO:0007669"/>
    <property type="project" value="InterPro"/>
</dbReference>
<dbReference type="PANTHER" id="PTHR45679:SF5">
    <property type="entry name" value="ER DEGRADATION-ENHANCING ALPHA-MANNOSIDASE-LIKE PROTEIN 1"/>
    <property type="match status" value="1"/>
</dbReference>
<evidence type="ECO:0000313" key="12">
    <source>
        <dbReference type="Proteomes" id="UP000053201"/>
    </source>
</evidence>
<dbReference type="eggNOG" id="KOG2429">
    <property type="taxonomic scope" value="Eukaryota"/>
</dbReference>
<gene>
    <name evidence="11" type="ORF">SPPG_02926</name>
</gene>
<evidence type="ECO:0000256" key="4">
    <source>
        <dbReference type="ARBA" id="ARBA00023180"/>
    </source>
</evidence>
<keyword evidence="7" id="KW-0326">Glycosidase</keyword>
<dbReference type="Gene3D" id="3.50.30.30">
    <property type="match status" value="1"/>
</dbReference>